<gene>
    <name evidence="8" type="ORF">LOC71_08795</name>
</gene>
<dbReference type="InterPro" id="IPR001663">
    <property type="entry name" value="Rng_hydr_dOase-A"/>
</dbReference>
<evidence type="ECO:0000256" key="1">
    <source>
        <dbReference type="ARBA" id="ARBA00001962"/>
    </source>
</evidence>
<dbReference type="PANTHER" id="PTHR43756">
    <property type="entry name" value="CHOLINE MONOOXYGENASE, CHLOROPLASTIC"/>
    <property type="match status" value="1"/>
</dbReference>
<dbReference type="RefSeq" id="WP_230273182.1">
    <property type="nucleotide sequence ID" value="NZ_JAJKFW010000020.1"/>
</dbReference>
<dbReference type="InterPro" id="IPR017941">
    <property type="entry name" value="Rieske_2Fe-2S"/>
</dbReference>
<accession>A0ABS8NFP5</accession>
<keyword evidence="3" id="KW-0479">Metal-binding</keyword>
<dbReference type="Pfam" id="PF00355">
    <property type="entry name" value="Rieske"/>
    <property type="match status" value="1"/>
</dbReference>
<dbReference type="Gene3D" id="3.90.380.10">
    <property type="entry name" value="Naphthalene 1,2-dioxygenase Alpha Subunit, Chain A, domain 1"/>
    <property type="match status" value="2"/>
</dbReference>
<keyword evidence="5" id="KW-0408">Iron</keyword>
<evidence type="ECO:0000256" key="2">
    <source>
        <dbReference type="ARBA" id="ARBA00022714"/>
    </source>
</evidence>
<dbReference type="PANTHER" id="PTHR43756:SF5">
    <property type="entry name" value="CHOLINE MONOOXYGENASE, CHLOROPLASTIC"/>
    <property type="match status" value="1"/>
</dbReference>
<dbReference type="InterPro" id="IPR036922">
    <property type="entry name" value="Rieske_2Fe-2S_sf"/>
</dbReference>
<organism evidence="8 9">
    <name type="scientific">Rhodopirellula halodulae</name>
    <dbReference type="NCBI Taxonomy" id="2894198"/>
    <lineage>
        <taxon>Bacteria</taxon>
        <taxon>Pseudomonadati</taxon>
        <taxon>Planctomycetota</taxon>
        <taxon>Planctomycetia</taxon>
        <taxon>Pirellulales</taxon>
        <taxon>Pirellulaceae</taxon>
        <taxon>Rhodopirellula</taxon>
    </lineage>
</organism>
<dbReference type="PROSITE" id="PS51296">
    <property type="entry name" value="RIESKE"/>
    <property type="match status" value="1"/>
</dbReference>
<reference evidence="8" key="1">
    <citation type="submission" date="2021-11" db="EMBL/GenBank/DDBJ databases">
        <title>Genome sequence.</title>
        <authorList>
            <person name="Sun Q."/>
        </authorList>
    </citation>
    <scope>NUCLEOTIDE SEQUENCE</scope>
    <source>
        <strain evidence="8">JC740</strain>
    </source>
</reference>
<evidence type="ECO:0000313" key="8">
    <source>
        <dbReference type="EMBL" id="MCC9642370.1"/>
    </source>
</evidence>
<dbReference type="Proteomes" id="UP001430306">
    <property type="component" value="Unassembled WGS sequence"/>
</dbReference>
<comment type="cofactor">
    <cofactor evidence="1">
        <name>Fe cation</name>
        <dbReference type="ChEBI" id="CHEBI:24875"/>
    </cofactor>
</comment>
<dbReference type="CDD" id="cd00680">
    <property type="entry name" value="RHO_alpha_C"/>
    <property type="match status" value="1"/>
</dbReference>
<sequence>MYHATTSLPAILPSQWYTDTDFNRREQTALSRDGWQLVAAASQLANSGDYVAMDCLGLPLVVRNYDGELVAFQNVCAHRQCQLVPTGQGTSDEFKCPYHGWRYGADGRTRKIPEAKNFPHFDREKHRLTGYPVHQIGQLVFVDLAVDKRSAEPSDPQVSWPEPWLRELATRTSSDDWQLVLSDELSYPCDWKIPIEGSLESYHLSEVHSETFGKDPGENASTHELLPWGTRFATDAREDSFLAGVEERVMRYLVGNFGPEYHHVHAFPNIMASFTDTMSLVYQITPVVDCATDGQSGGTPQSKMKVFGFTRKSKRSGPVGRLLSRGLGRSAASMAQKVLAEDAAIFPKVQAGMNTAVSHHRQTPERIFGRCEERLHAFHVHWNEQMKRHGNGQDGNHAE</sequence>
<evidence type="ECO:0000313" key="9">
    <source>
        <dbReference type="Proteomes" id="UP001430306"/>
    </source>
</evidence>
<keyword evidence="9" id="KW-1185">Reference proteome</keyword>
<dbReference type="SUPFAM" id="SSF50022">
    <property type="entry name" value="ISP domain"/>
    <property type="match status" value="1"/>
</dbReference>
<evidence type="ECO:0000256" key="4">
    <source>
        <dbReference type="ARBA" id="ARBA00023002"/>
    </source>
</evidence>
<evidence type="ECO:0000259" key="7">
    <source>
        <dbReference type="PROSITE" id="PS51296"/>
    </source>
</evidence>
<proteinExistence type="predicted"/>
<evidence type="ECO:0000256" key="5">
    <source>
        <dbReference type="ARBA" id="ARBA00023004"/>
    </source>
</evidence>
<dbReference type="SUPFAM" id="SSF55961">
    <property type="entry name" value="Bet v1-like"/>
    <property type="match status" value="1"/>
</dbReference>
<keyword evidence="4" id="KW-0560">Oxidoreductase</keyword>
<evidence type="ECO:0000256" key="6">
    <source>
        <dbReference type="ARBA" id="ARBA00023014"/>
    </source>
</evidence>
<dbReference type="Pfam" id="PF00848">
    <property type="entry name" value="Ring_hydroxyl_A"/>
    <property type="match status" value="1"/>
</dbReference>
<protein>
    <submittedName>
        <fullName evidence="8">Rieske 2Fe-2S domain-containing protein</fullName>
    </submittedName>
</protein>
<dbReference type="InterPro" id="IPR015879">
    <property type="entry name" value="Ring_hydroxy_dOase_asu_C_dom"/>
</dbReference>
<dbReference type="EMBL" id="JAJKFW010000020">
    <property type="protein sequence ID" value="MCC9642370.1"/>
    <property type="molecule type" value="Genomic_DNA"/>
</dbReference>
<keyword evidence="6" id="KW-0411">Iron-sulfur</keyword>
<dbReference type="PRINTS" id="PR00090">
    <property type="entry name" value="RNGDIOXGNASE"/>
</dbReference>
<keyword evidence="2" id="KW-0001">2Fe-2S</keyword>
<name>A0ABS8NFP5_9BACT</name>
<feature type="domain" description="Rieske" evidence="7">
    <location>
        <begin position="35"/>
        <end position="142"/>
    </location>
</feature>
<dbReference type="CDD" id="cd03469">
    <property type="entry name" value="Rieske_RO_Alpha_N"/>
    <property type="match status" value="1"/>
</dbReference>
<evidence type="ECO:0000256" key="3">
    <source>
        <dbReference type="ARBA" id="ARBA00022723"/>
    </source>
</evidence>
<comment type="caution">
    <text evidence="8">The sequence shown here is derived from an EMBL/GenBank/DDBJ whole genome shotgun (WGS) entry which is preliminary data.</text>
</comment>
<dbReference type="Gene3D" id="2.102.10.10">
    <property type="entry name" value="Rieske [2Fe-2S] iron-sulphur domain"/>
    <property type="match status" value="1"/>
</dbReference>